<evidence type="ECO:0000256" key="1">
    <source>
        <dbReference type="SAM" id="MobiDB-lite"/>
    </source>
</evidence>
<feature type="compositionally biased region" description="Basic and acidic residues" evidence="1">
    <location>
        <begin position="44"/>
        <end position="54"/>
    </location>
</feature>
<proteinExistence type="predicted"/>
<dbReference type="EMBL" id="BLLF01008792">
    <property type="protein sequence ID" value="GFH33523.1"/>
    <property type="molecule type" value="Genomic_DNA"/>
</dbReference>
<comment type="caution">
    <text evidence="2">The sequence shown here is derived from an EMBL/GenBank/DDBJ whole genome shotgun (WGS) entry which is preliminary data.</text>
</comment>
<accession>A0A6A0AMJ2</accession>
<gene>
    <name evidence="2" type="ORF">HaLaN_32907</name>
</gene>
<organism evidence="2 3">
    <name type="scientific">Haematococcus lacustris</name>
    <name type="common">Green alga</name>
    <name type="synonym">Haematococcus pluvialis</name>
    <dbReference type="NCBI Taxonomy" id="44745"/>
    <lineage>
        <taxon>Eukaryota</taxon>
        <taxon>Viridiplantae</taxon>
        <taxon>Chlorophyta</taxon>
        <taxon>core chlorophytes</taxon>
        <taxon>Chlorophyceae</taxon>
        <taxon>CS clade</taxon>
        <taxon>Chlamydomonadales</taxon>
        <taxon>Haematococcaceae</taxon>
        <taxon>Haematococcus</taxon>
    </lineage>
</organism>
<feature type="non-terminal residue" evidence="2">
    <location>
        <position position="1"/>
    </location>
</feature>
<feature type="compositionally biased region" description="Basic and acidic residues" evidence="1">
    <location>
        <begin position="125"/>
        <end position="134"/>
    </location>
</feature>
<keyword evidence="3" id="KW-1185">Reference proteome</keyword>
<evidence type="ECO:0000313" key="3">
    <source>
        <dbReference type="Proteomes" id="UP000485058"/>
    </source>
</evidence>
<evidence type="ECO:0000313" key="2">
    <source>
        <dbReference type="EMBL" id="GFH33523.1"/>
    </source>
</evidence>
<reference evidence="2 3" key="1">
    <citation type="submission" date="2020-02" db="EMBL/GenBank/DDBJ databases">
        <title>Draft genome sequence of Haematococcus lacustris strain NIES-144.</title>
        <authorList>
            <person name="Morimoto D."/>
            <person name="Nakagawa S."/>
            <person name="Yoshida T."/>
            <person name="Sawayama S."/>
        </authorList>
    </citation>
    <scope>NUCLEOTIDE SEQUENCE [LARGE SCALE GENOMIC DNA]</scope>
    <source>
        <strain evidence="2 3">NIES-144</strain>
    </source>
</reference>
<name>A0A6A0AMJ2_HAELA</name>
<feature type="compositionally biased region" description="Polar residues" evidence="1">
    <location>
        <begin position="101"/>
        <end position="111"/>
    </location>
</feature>
<feature type="region of interest" description="Disordered" evidence="1">
    <location>
        <begin position="1"/>
        <end position="146"/>
    </location>
</feature>
<feature type="non-terminal residue" evidence="2">
    <location>
        <position position="198"/>
    </location>
</feature>
<sequence>FGSLADDDDEALPPKPATDDDSELTVSEELTHEEPVTAKGVKGARGEDGSDSKARVGVKAKGRLPSMSVSSMEDEEAGTLDAQAAAVHSQGPNRPKRAAASASQAKGTLNTAAEAVKGRAPRAKTGKEAWDEANKPPLKPATVWRLPDFDPINPDVHDVDSEEQRIAFARKVEDKGFAMMRLPERLHPSRFPKLLWAL</sequence>
<dbReference type="Proteomes" id="UP000485058">
    <property type="component" value="Unassembled WGS sequence"/>
</dbReference>
<feature type="compositionally biased region" description="Acidic residues" evidence="1">
    <location>
        <begin position="1"/>
        <end position="11"/>
    </location>
</feature>
<dbReference type="AlphaFoldDB" id="A0A6A0AMJ2"/>
<protein>
    <submittedName>
        <fullName evidence="2">Uncharacterized protein</fullName>
    </submittedName>
</protein>